<proteinExistence type="predicted"/>
<dbReference type="VEuPathDB" id="FungiDB:RhiirA1_462660"/>
<dbReference type="Proteomes" id="UP000233469">
    <property type="component" value="Unassembled WGS sequence"/>
</dbReference>
<feature type="non-terminal residue" evidence="2">
    <location>
        <position position="1"/>
    </location>
</feature>
<dbReference type="VEuPathDB" id="FungiDB:RhiirFUN_000028"/>
<dbReference type="EMBL" id="LLXL01006010">
    <property type="protein sequence ID" value="PKK56212.1"/>
    <property type="molecule type" value="Genomic_DNA"/>
</dbReference>
<evidence type="ECO:0000313" key="3">
    <source>
        <dbReference type="Proteomes" id="UP000233469"/>
    </source>
</evidence>
<reference evidence="2 3" key="1">
    <citation type="submission" date="2016-04" db="EMBL/GenBank/DDBJ databases">
        <title>Genome analyses suggest a sexual origin of heterokaryosis in a supposedly ancient asexual fungus.</title>
        <authorList>
            <person name="Ropars J."/>
            <person name="Sedzielewska K."/>
            <person name="Noel J."/>
            <person name="Charron P."/>
            <person name="Farinelli L."/>
            <person name="Marton T."/>
            <person name="Kruger M."/>
            <person name="Pelin A."/>
            <person name="Brachmann A."/>
            <person name="Corradi N."/>
        </authorList>
    </citation>
    <scope>NUCLEOTIDE SEQUENCE [LARGE SCALE GENOMIC DNA]</scope>
    <source>
        <strain evidence="2 3">C2</strain>
    </source>
</reference>
<sequence>EPWIEAVRDLRLNALRENAAKEAADKIARQHREKARLWNTSENRLHHRVDKVHCLTDFQYHYHRSINELIDSRADINDQLTKGVRKGKGKMTKKLQRFERELATFNIDYYSQWFPVKKYRRYKGETSDDAKELKRRPHKRTTHHHIDSHLNHDKSRDSIKHIKITHLPDLFVNSNEGGMPSSSH</sequence>
<evidence type="ECO:0000313" key="2">
    <source>
        <dbReference type="EMBL" id="PKK56212.1"/>
    </source>
</evidence>
<reference evidence="2 3" key="2">
    <citation type="submission" date="2017-10" db="EMBL/GenBank/DDBJ databases">
        <title>Extensive intraspecific genome diversity in a model arbuscular mycorrhizal fungus.</title>
        <authorList>
            <person name="Chen E.C.H."/>
            <person name="Morin E."/>
            <person name="Baudet D."/>
            <person name="Noel J."/>
            <person name="Ndikumana S."/>
            <person name="Charron P."/>
            <person name="St-Onge C."/>
            <person name="Giorgi J."/>
            <person name="Grigoriev I.V."/>
            <person name="Roux C."/>
            <person name="Martin F.M."/>
            <person name="Corradi N."/>
        </authorList>
    </citation>
    <scope>NUCLEOTIDE SEQUENCE [LARGE SCALE GENOMIC DNA]</scope>
    <source>
        <strain evidence="2 3">C2</strain>
    </source>
</reference>
<name>A0A2N1M3I8_9GLOM</name>
<feature type="compositionally biased region" description="Basic residues" evidence="1">
    <location>
        <begin position="133"/>
        <end position="143"/>
    </location>
</feature>
<comment type="caution">
    <text evidence="2">The sequence shown here is derived from an EMBL/GenBank/DDBJ whole genome shotgun (WGS) entry which is preliminary data.</text>
</comment>
<evidence type="ECO:0000256" key="1">
    <source>
        <dbReference type="SAM" id="MobiDB-lite"/>
    </source>
</evidence>
<feature type="compositionally biased region" description="Basic and acidic residues" evidence="1">
    <location>
        <begin position="144"/>
        <end position="157"/>
    </location>
</feature>
<organism evidence="2 3">
    <name type="scientific">Rhizophagus irregularis</name>
    <dbReference type="NCBI Taxonomy" id="588596"/>
    <lineage>
        <taxon>Eukaryota</taxon>
        <taxon>Fungi</taxon>
        <taxon>Fungi incertae sedis</taxon>
        <taxon>Mucoromycota</taxon>
        <taxon>Glomeromycotina</taxon>
        <taxon>Glomeromycetes</taxon>
        <taxon>Glomerales</taxon>
        <taxon>Glomeraceae</taxon>
        <taxon>Rhizophagus</taxon>
    </lineage>
</organism>
<accession>A0A2N1M3I8</accession>
<dbReference type="AlphaFoldDB" id="A0A2N1M3I8"/>
<feature type="region of interest" description="Disordered" evidence="1">
    <location>
        <begin position="125"/>
        <end position="157"/>
    </location>
</feature>
<gene>
    <name evidence="2" type="ORF">RhiirC2_800511</name>
</gene>
<protein>
    <submittedName>
        <fullName evidence="2">Uncharacterized protein</fullName>
    </submittedName>
</protein>
<dbReference type="VEuPathDB" id="FungiDB:FUN_012263"/>